<sequence>MVLLGFFFQLLGNLFHADVFAQIIIIHIGLHIDQVDNAAEILFSADGQLNGNCVGLQPVLDHVKNVVEVCTHDVHFVDINHAGHVVLVRLVPYGFGLWLNAALRAHDSDRTVENTQ</sequence>
<protein>
    <submittedName>
        <fullName evidence="1">Uncharacterized protein</fullName>
    </submittedName>
</protein>
<proteinExistence type="predicted"/>
<organism evidence="1">
    <name type="scientific">bioreactor metagenome</name>
    <dbReference type="NCBI Taxonomy" id="1076179"/>
    <lineage>
        <taxon>unclassified sequences</taxon>
        <taxon>metagenomes</taxon>
        <taxon>ecological metagenomes</taxon>
    </lineage>
</organism>
<dbReference type="AntiFam" id="ANF00072">
    <property type="entry name" value="Shadow ORF (opposite TypA)"/>
</dbReference>
<evidence type="ECO:0000313" key="1">
    <source>
        <dbReference type="EMBL" id="MPN13173.1"/>
    </source>
</evidence>
<gene>
    <name evidence="1" type="ORF">SDC9_160493</name>
</gene>
<comment type="caution">
    <text evidence="1">The sequence shown here is derived from an EMBL/GenBank/DDBJ whole genome shotgun (WGS) entry which is preliminary data.</text>
</comment>
<reference evidence="1" key="1">
    <citation type="submission" date="2019-08" db="EMBL/GenBank/DDBJ databases">
        <authorList>
            <person name="Kucharzyk K."/>
            <person name="Murdoch R.W."/>
            <person name="Higgins S."/>
            <person name="Loffler F."/>
        </authorList>
    </citation>
    <scope>NUCLEOTIDE SEQUENCE</scope>
</reference>
<dbReference type="EMBL" id="VSSQ01059645">
    <property type="protein sequence ID" value="MPN13173.1"/>
    <property type="molecule type" value="Genomic_DNA"/>
</dbReference>
<dbReference type="AlphaFoldDB" id="A0A645FLV2"/>
<name>A0A645FLV2_9ZZZZ</name>
<accession>A0A645FLV2</accession>